<sequence length="472" mass="53081">MARYVVILISRFAKSFKLIIINRLDLKLLDIGTTATSDDLGDIRTCAVDCRRVSLFTEIQYVKSTLMQLRRPRPGDLRPIQVERFTHLAINCAVDVGTVPTQHSCDDKEEEVARVQALQSSRRDNMDDAEMGGGGGGITSSLGFVPFLARFAPRTLGTRSSQATLRVQDDYICDKTLEGGEDFDIMMERNKGSNINNNNNNRRKILTLRSQTNQDMSLTMESELLVISTLQFLFTRYGSMLSVLKLRSRSLSEWLPRIASLFPTRKSFPGVVSLELGNWDTSCLLSSCVPWIVAMVSAPPQATALSLDSQSLSHGICDMHNDRGESKLTVSWRALRKIRLLKVKLQPGEWKTVIKAIDLSELQNLDLWNCNITHESFKLLVDRIPHNTSKVPLKVLNITDTELTKSTDSDSLALLTELRKKAPLVKIIEHQEEHRYAEHITDGASHIMSPFLSSSNIKARCNKTKGFLKYKV</sequence>
<dbReference type="Proteomes" id="UP000749646">
    <property type="component" value="Unassembled WGS sequence"/>
</dbReference>
<dbReference type="InterPro" id="IPR032675">
    <property type="entry name" value="LRR_dom_sf"/>
</dbReference>
<proteinExistence type="predicted"/>
<gene>
    <name evidence="1" type="ORF">BGZ65_007434</name>
</gene>
<reference evidence="1" key="1">
    <citation type="journal article" date="2020" name="Fungal Divers.">
        <title>Resolving the Mortierellaceae phylogeny through synthesis of multi-gene phylogenetics and phylogenomics.</title>
        <authorList>
            <person name="Vandepol N."/>
            <person name="Liber J."/>
            <person name="Desiro A."/>
            <person name="Na H."/>
            <person name="Kennedy M."/>
            <person name="Barry K."/>
            <person name="Grigoriev I.V."/>
            <person name="Miller A.N."/>
            <person name="O'Donnell K."/>
            <person name="Stajich J.E."/>
            <person name="Bonito G."/>
        </authorList>
    </citation>
    <scope>NUCLEOTIDE SEQUENCE</scope>
    <source>
        <strain evidence="1">MES-2147</strain>
    </source>
</reference>
<dbReference type="OrthoDB" id="2449176at2759"/>
<dbReference type="Gene3D" id="3.80.10.10">
    <property type="entry name" value="Ribonuclease Inhibitor"/>
    <property type="match status" value="1"/>
</dbReference>
<protein>
    <submittedName>
        <fullName evidence="1">Uncharacterized protein</fullName>
    </submittedName>
</protein>
<dbReference type="EMBL" id="JAAAHW010003131">
    <property type="protein sequence ID" value="KAF9988329.1"/>
    <property type="molecule type" value="Genomic_DNA"/>
</dbReference>
<dbReference type="SUPFAM" id="SSF52047">
    <property type="entry name" value="RNI-like"/>
    <property type="match status" value="1"/>
</dbReference>
<comment type="caution">
    <text evidence="1">The sequence shown here is derived from an EMBL/GenBank/DDBJ whole genome shotgun (WGS) entry which is preliminary data.</text>
</comment>
<dbReference type="AlphaFoldDB" id="A0A9P6SQE1"/>
<accession>A0A9P6SQE1</accession>
<name>A0A9P6SQE1_9FUNG</name>
<evidence type="ECO:0000313" key="2">
    <source>
        <dbReference type="Proteomes" id="UP000749646"/>
    </source>
</evidence>
<keyword evidence="2" id="KW-1185">Reference proteome</keyword>
<organism evidence="1 2">
    <name type="scientific">Modicella reniformis</name>
    <dbReference type="NCBI Taxonomy" id="1440133"/>
    <lineage>
        <taxon>Eukaryota</taxon>
        <taxon>Fungi</taxon>
        <taxon>Fungi incertae sedis</taxon>
        <taxon>Mucoromycota</taxon>
        <taxon>Mortierellomycotina</taxon>
        <taxon>Mortierellomycetes</taxon>
        <taxon>Mortierellales</taxon>
        <taxon>Mortierellaceae</taxon>
        <taxon>Modicella</taxon>
    </lineage>
</organism>
<evidence type="ECO:0000313" key="1">
    <source>
        <dbReference type="EMBL" id="KAF9988329.1"/>
    </source>
</evidence>